<accession>A0A397HRT5</accession>
<dbReference type="EMBL" id="NKHU02000024">
    <property type="protein sequence ID" value="RHZ64296.1"/>
    <property type="molecule type" value="Genomic_DNA"/>
</dbReference>
<sequence length="223" mass="24774">MSILILETAETQINSHELGKEKKVPSSRRLAHTLSTLNYQFGLHGFGAACTYWISRFAITKLLHSLILQHEYLNPIAYILSSVLLAENHFFWTARMVLAPGQMSLVSSCRDYKRWKALALPAMVHASAEALMSHVPTIMGDSSYTPYETNTLNIMSGIVLSDILLSVLIRGKPSSENVRDNRSVPPAAGERIADYRAIPHSEATTRDAESMADDRDSKNTMVP</sequence>
<dbReference type="OrthoDB" id="2896006at2759"/>
<gene>
    <name evidence="2" type="ORF">CDV56_108440</name>
</gene>
<evidence type="ECO:0000313" key="2">
    <source>
        <dbReference type="EMBL" id="RHZ64296.1"/>
    </source>
</evidence>
<proteinExistence type="predicted"/>
<name>A0A397HRT5_ASPTH</name>
<dbReference type="GeneID" id="38130414"/>
<dbReference type="STRING" id="41047.A0A397HRT5"/>
<feature type="region of interest" description="Disordered" evidence="1">
    <location>
        <begin position="175"/>
        <end position="223"/>
    </location>
</feature>
<dbReference type="Proteomes" id="UP000215305">
    <property type="component" value="Unassembled WGS sequence"/>
</dbReference>
<dbReference type="AlphaFoldDB" id="A0A397HRT5"/>
<keyword evidence="3" id="KW-1185">Reference proteome</keyword>
<evidence type="ECO:0000313" key="3">
    <source>
        <dbReference type="Proteomes" id="UP000215305"/>
    </source>
</evidence>
<dbReference type="VEuPathDB" id="FungiDB:CDV56_108440"/>
<reference evidence="2" key="1">
    <citation type="submission" date="2018-08" db="EMBL/GenBank/DDBJ databases">
        <title>Draft genome sequence of azole-resistant Aspergillus thermomutatus (Neosartorya pseudofischeri) strain HMR AF 39, isolated from a human nasal aspirate.</title>
        <authorList>
            <person name="Parent-Michaud M."/>
            <person name="Dufresne P.J."/>
            <person name="Fournier E."/>
            <person name="Martineau C."/>
            <person name="Moreira S."/>
            <person name="Perkins V."/>
            <person name="De Repentigny L."/>
            <person name="Dufresne S.F."/>
        </authorList>
    </citation>
    <scope>NUCLEOTIDE SEQUENCE [LARGE SCALE GENOMIC DNA]</scope>
    <source>
        <strain evidence="2">HMR AF 39</strain>
    </source>
</reference>
<comment type="caution">
    <text evidence="2">The sequence shown here is derived from an EMBL/GenBank/DDBJ whole genome shotgun (WGS) entry which is preliminary data.</text>
</comment>
<evidence type="ECO:0000256" key="1">
    <source>
        <dbReference type="SAM" id="MobiDB-lite"/>
    </source>
</evidence>
<organism evidence="2 3">
    <name type="scientific">Aspergillus thermomutatus</name>
    <name type="common">Neosartorya pseudofischeri</name>
    <dbReference type="NCBI Taxonomy" id="41047"/>
    <lineage>
        <taxon>Eukaryota</taxon>
        <taxon>Fungi</taxon>
        <taxon>Dikarya</taxon>
        <taxon>Ascomycota</taxon>
        <taxon>Pezizomycotina</taxon>
        <taxon>Eurotiomycetes</taxon>
        <taxon>Eurotiomycetidae</taxon>
        <taxon>Eurotiales</taxon>
        <taxon>Aspergillaceae</taxon>
        <taxon>Aspergillus</taxon>
        <taxon>Aspergillus subgen. Fumigati</taxon>
    </lineage>
</organism>
<dbReference type="RefSeq" id="XP_026617444.1">
    <property type="nucleotide sequence ID" value="XM_026762059.1"/>
</dbReference>
<protein>
    <submittedName>
        <fullName evidence="2">Uncharacterized protein</fullName>
    </submittedName>
</protein>
<feature type="compositionally biased region" description="Basic and acidic residues" evidence="1">
    <location>
        <begin position="191"/>
        <end position="223"/>
    </location>
</feature>